<accession>A0A484S2M0</accession>
<name>A0A484S2M0_9ZZZZ</name>
<dbReference type="EMBL" id="CAADIZ010000028">
    <property type="protein sequence ID" value="VFS24766.1"/>
    <property type="molecule type" value="Genomic_DNA"/>
</dbReference>
<feature type="compositionally biased region" description="Low complexity" evidence="1">
    <location>
        <begin position="34"/>
        <end position="47"/>
    </location>
</feature>
<feature type="region of interest" description="Disordered" evidence="1">
    <location>
        <begin position="34"/>
        <end position="66"/>
    </location>
</feature>
<evidence type="ECO:0000313" key="2">
    <source>
        <dbReference type="EMBL" id="VFR55589.1"/>
    </source>
</evidence>
<dbReference type="EMBL" id="CAADII010000048">
    <property type="protein sequence ID" value="VFR55589.1"/>
    <property type="molecule type" value="Genomic_DNA"/>
</dbReference>
<proteinExistence type="predicted"/>
<protein>
    <submittedName>
        <fullName evidence="2">Type IV secretory pathway, VirD4 components</fullName>
    </submittedName>
</protein>
<evidence type="ECO:0000313" key="4">
    <source>
        <dbReference type="EMBL" id="VFR98107.1"/>
    </source>
</evidence>
<gene>
    <name evidence="2" type="ORF">BRI6_4785</name>
    <name evidence="3" type="ORF">BRI9_4788</name>
    <name evidence="4" type="ORF">IVO3_4784</name>
    <name evidence="5" type="ORF">RAN7_4791</name>
</gene>
<dbReference type="EMBL" id="CAADIK010000032">
    <property type="protein sequence ID" value="VFR73224.1"/>
    <property type="molecule type" value="Genomic_DNA"/>
</dbReference>
<dbReference type="AlphaFoldDB" id="A0A484S2M0"/>
<sequence length="66" mass="6952">MPADLQQLAGYMRQSYSDATHWWEFTSSPALQDAALPDDLLDDAAQAEPSEVASGADDAAGNEAAP</sequence>
<reference evidence="2" key="1">
    <citation type="submission" date="2019-03" db="EMBL/GenBank/DDBJ databases">
        <authorList>
            <person name="Danneels B."/>
        </authorList>
    </citation>
    <scope>NUCLEOTIDE SEQUENCE</scope>
</reference>
<organism evidence="2">
    <name type="scientific">plant metagenome</name>
    <dbReference type="NCBI Taxonomy" id="1297885"/>
    <lineage>
        <taxon>unclassified sequences</taxon>
        <taxon>metagenomes</taxon>
        <taxon>organismal metagenomes</taxon>
    </lineage>
</organism>
<evidence type="ECO:0000256" key="1">
    <source>
        <dbReference type="SAM" id="MobiDB-lite"/>
    </source>
</evidence>
<dbReference type="EMBL" id="CAADIP010000058">
    <property type="protein sequence ID" value="VFR98107.1"/>
    <property type="molecule type" value="Genomic_DNA"/>
</dbReference>
<evidence type="ECO:0000313" key="5">
    <source>
        <dbReference type="EMBL" id="VFS24766.1"/>
    </source>
</evidence>
<evidence type="ECO:0000313" key="3">
    <source>
        <dbReference type="EMBL" id="VFR73224.1"/>
    </source>
</evidence>